<dbReference type="EMBL" id="CP006585">
    <property type="protein sequence ID" value="AGW12604.1"/>
    <property type="molecule type" value="Genomic_DNA"/>
</dbReference>
<organism evidence="7 8">
    <name type="scientific">Megalodesulfovibrio gigas (strain ATCC 19364 / DSM 1382 / NCIMB 9332 / VKM B-1759)</name>
    <name type="common">Desulfovibrio gigas</name>
    <dbReference type="NCBI Taxonomy" id="1121448"/>
    <lineage>
        <taxon>Bacteria</taxon>
        <taxon>Pseudomonadati</taxon>
        <taxon>Thermodesulfobacteriota</taxon>
        <taxon>Desulfovibrionia</taxon>
        <taxon>Desulfovibrionales</taxon>
        <taxon>Desulfovibrionaceae</taxon>
        <taxon>Megalodesulfovibrio</taxon>
    </lineage>
</organism>
<dbReference type="GO" id="GO:0051536">
    <property type="term" value="F:iron-sulfur cluster binding"/>
    <property type="evidence" value="ECO:0007669"/>
    <property type="project" value="UniProtKB-KW"/>
</dbReference>
<dbReference type="InterPro" id="IPR007197">
    <property type="entry name" value="rSAM"/>
</dbReference>
<dbReference type="eggNOG" id="COG0535">
    <property type="taxonomic scope" value="Bacteria"/>
</dbReference>
<evidence type="ECO:0000256" key="2">
    <source>
        <dbReference type="ARBA" id="ARBA00022691"/>
    </source>
</evidence>
<protein>
    <submittedName>
        <fullName evidence="7">Putative radical SAM domain protein</fullName>
    </submittedName>
</protein>
<dbReference type="InterPro" id="IPR013785">
    <property type="entry name" value="Aldolase_TIM"/>
</dbReference>
<keyword evidence="3" id="KW-0479">Metal-binding</keyword>
<dbReference type="AlphaFoldDB" id="T2G8W7"/>
<proteinExistence type="predicted"/>
<dbReference type="GO" id="GO:0003824">
    <property type="term" value="F:catalytic activity"/>
    <property type="evidence" value="ECO:0007669"/>
    <property type="project" value="InterPro"/>
</dbReference>
<keyword evidence="4" id="KW-0408">Iron</keyword>
<accession>T2G8W7</accession>
<dbReference type="PANTHER" id="PTHR11228">
    <property type="entry name" value="RADICAL SAM DOMAIN PROTEIN"/>
    <property type="match status" value="1"/>
</dbReference>
<dbReference type="SFLD" id="SFLDS00029">
    <property type="entry name" value="Radical_SAM"/>
    <property type="match status" value="1"/>
</dbReference>
<evidence type="ECO:0000256" key="4">
    <source>
        <dbReference type="ARBA" id="ARBA00023004"/>
    </source>
</evidence>
<dbReference type="InterPro" id="IPR058240">
    <property type="entry name" value="rSAM_sf"/>
</dbReference>
<name>T2G8W7_MEGG1</name>
<gene>
    <name evidence="7" type="ORF">DGI_0700</name>
</gene>
<dbReference type="Gene3D" id="3.20.20.70">
    <property type="entry name" value="Aldolase class I"/>
    <property type="match status" value="1"/>
</dbReference>
<sequence length="322" mass="37782">MSVRTVELIELHCVDHCNNNCRWCNSHSPFAPDRTYDAEEYYPWLDALVRNRIGFSMLSISGGEPFLHPRIFEFCQKLRQRYAKRLMLSTNLFWLSEFDIEFHRPLFGLLHTLRVTVFPNMVRGLGGLERVQKLLERLKATSPHVYVDVRLAEEHFCRLEFTAEPLDVNQHCPCAESVNLLVDGRLARCAPGAYAHFSPHAIQEFRDSTDMFYDLRQPDADFWHWKYKWPMDACSHCTHFRQERSQWKVESGTRRRRELEARYNLNLGAQLEQDEPTPGILRRQNEALIVATPPEVRAKLPAACLHGNVYYMPRRQGLHARE</sequence>
<reference evidence="8" key="2">
    <citation type="submission" date="2013-07" db="EMBL/GenBank/DDBJ databases">
        <authorList>
            <person name="Morais-Silva F.O."/>
            <person name="Rezende A.M."/>
            <person name="Pimentel C."/>
            <person name="Resende D.M."/>
            <person name="Santos C.I."/>
            <person name="Clemente C."/>
            <person name="de Oliveira L.M."/>
            <person name="da Silva S.M."/>
            <person name="Costa D.A."/>
            <person name="Varela-Raposo A."/>
            <person name="Horacio E.C.A."/>
            <person name="Matos M."/>
            <person name="Flores O."/>
            <person name="Ruiz J.C."/>
            <person name="Rodrigues-Pousada C."/>
        </authorList>
    </citation>
    <scope>NUCLEOTIDE SEQUENCE [LARGE SCALE GENOMIC DNA]</scope>
    <source>
        <strain evidence="8">ATCC 19364 / DSM 1382 / NCIMB 9332 / VKM B-1759</strain>
    </source>
</reference>
<dbReference type="Pfam" id="PF04055">
    <property type="entry name" value="Radical_SAM"/>
    <property type="match status" value="1"/>
</dbReference>
<keyword evidence="8" id="KW-1185">Reference proteome</keyword>
<comment type="cofactor">
    <cofactor evidence="1">
        <name>[4Fe-4S] cluster</name>
        <dbReference type="ChEBI" id="CHEBI:49883"/>
    </cofactor>
</comment>
<evidence type="ECO:0000256" key="1">
    <source>
        <dbReference type="ARBA" id="ARBA00001966"/>
    </source>
</evidence>
<evidence type="ECO:0000256" key="5">
    <source>
        <dbReference type="ARBA" id="ARBA00023014"/>
    </source>
</evidence>
<dbReference type="KEGG" id="dgg:DGI_0700"/>
<evidence type="ECO:0000256" key="3">
    <source>
        <dbReference type="ARBA" id="ARBA00022723"/>
    </source>
</evidence>
<dbReference type="CDD" id="cd01335">
    <property type="entry name" value="Radical_SAM"/>
    <property type="match status" value="1"/>
</dbReference>
<feature type="domain" description="Radical SAM core" evidence="6">
    <location>
        <begin position="15"/>
        <end position="97"/>
    </location>
</feature>
<evidence type="ECO:0000313" key="8">
    <source>
        <dbReference type="Proteomes" id="UP000016587"/>
    </source>
</evidence>
<dbReference type="PANTHER" id="PTHR11228:SF7">
    <property type="entry name" value="PQQA PEPTIDE CYCLASE"/>
    <property type="match status" value="1"/>
</dbReference>
<dbReference type="GO" id="GO:0046872">
    <property type="term" value="F:metal ion binding"/>
    <property type="evidence" value="ECO:0007669"/>
    <property type="project" value="UniProtKB-KW"/>
</dbReference>
<evidence type="ECO:0000313" key="7">
    <source>
        <dbReference type="EMBL" id="AGW12604.1"/>
    </source>
</evidence>
<dbReference type="HOGENOM" id="CLU_862565_0_0_7"/>
<reference evidence="7 8" key="1">
    <citation type="journal article" date="2013" name="J. Bacteriol.">
        <title>Roles of HynAB and Ech, the only two hydrogenases found in the model sulfate reducer Desulfovibrio gigas.</title>
        <authorList>
            <person name="Morais-Silva F.O."/>
            <person name="Santos C.I."/>
            <person name="Rodrigues R."/>
            <person name="Pereira I.A."/>
            <person name="Rodrigues-Pousada C."/>
        </authorList>
    </citation>
    <scope>NUCLEOTIDE SEQUENCE [LARGE SCALE GENOMIC DNA]</scope>
    <source>
        <strain evidence="8">ATCC 19364 / DSM 1382 / NCIMB 9332 / VKM B-1759</strain>
    </source>
</reference>
<dbReference type="Proteomes" id="UP000016587">
    <property type="component" value="Chromosome"/>
</dbReference>
<dbReference type="SUPFAM" id="SSF102114">
    <property type="entry name" value="Radical SAM enzymes"/>
    <property type="match status" value="1"/>
</dbReference>
<dbReference type="STRING" id="1121448.DGI_0700"/>
<dbReference type="RefSeq" id="WP_021759271.1">
    <property type="nucleotide sequence ID" value="NC_022444.1"/>
</dbReference>
<keyword evidence="2" id="KW-0949">S-adenosyl-L-methionine</keyword>
<dbReference type="OrthoDB" id="5465176at2"/>
<evidence type="ECO:0000259" key="6">
    <source>
        <dbReference type="Pfam" id="PF04055"/>
    </source>
</evidence>
<keyword evidence="5" id="KW-0411">Iron-sulfur</keyword>
<dbReference type="InterPro" id="IPR050377">
    <property type="entry name" value="Radical_SAM_PqqE_MftC-like"/>
</dbReference>
<dbReference type="PATRIC" id="fig|1121448.10.peg.707"/>